<dbReference type="Proteomes" id="UP000001568">
    <property type="component" value="Chromosome 9"/>
</dbReference>
<gene>
    <name evidence="3" type="ORF">OSTLU_16804</name>
</gene>
<dbReference type="OrthoDB" id="10435417at2759"/>
<dbReference type="Gramene" id="ABO98086">
    <property type="protein sequence ID" value="ABO98086"/>
    <property type="gene ID" value="OSTLU_16804"/>
</dbReference>
<dbReference type="EMBL" id="CP000589">
    <property type="protein sequence ID" value="ABO98086.1"/>
    <property type="molecule type" value="Genomic_DNA"/>
</dbReference>
<name>A4S2R1_OSTLU</name>
<dbReference type="GeneID" id="5003783"/>
<protein>
    <submittedName>
        <fullName evidence="3">Uncharacterized protein</fullName>
    </submittedName>
</protein>
<keyword evidence="1" id="KW-0175">Coiled coil</keyword>
<evidence type="ECO:0000313" key="4">
    <source>
        <dbReference type="Proteomes" id="UP000001568"/>
    </source>
</evidence>
<dbReference type="OMA" id="HESMERT"/>
<evidence type="ECO:0000256" key="2">
    <source>
        <dbReference type="SAM" id="MobiDB-lite"/>
    </source>
</evidence>
<evidence type="ECO:0000313" key="3">
    <source>
        <dbReference type="EMBL" id="ABO98086.1"/>
    </source>
</evidence>
<organism evidence="3 4">
    <name type="scientific">Ostreococcus lucimarinus (strain CCE9901)</name>
    <dbReference type="NCBI Taxonomy" id="436017"/>
    <lineage>
        <taxon>Eukaryota</taxon>
        <taxon>Viridiplantae</taxon>
        <taxon>Chlorophyta</taxon>
        <taxon>Mamiellophyceae</taxon>
        <taxon>Mamiellales</taxon>
        <taxon>Bathycoccaceae</taxon>
        <taxon>Ostreococcus</taxon>
    </lineage>
</organism>
<feature type="coiled-coil region" evidence="1">
    <location>
        <begin position="129"/>
        <end position="208"/>
    </location>
</feature>
<feature type="region of interest" description="Disordered" evidence="2">
    <location>
        <begin position="1"/>
        <end position="88"/>
    </location>
</feature>
<reference evidence="3 4" key="1">
    <citation type="journal article" date="2007" name="Proc. Natl. Acad. Sci. U.S.A.">
        <title>The tiny eukaryote Ostreococcus provides genomic insights into the paradox of plankton speciation.</title>
        <authorList>
            <person name="Palenik B."/>
            <person name="Grimwood J."/>
            <person name="Aerts A."/>
            <person name="Rouze P."/>
            <person name="Salamov A."/>
            <person name="Putnam N."/>
            <person name="Dupont C."/>
            <person name="Jorgensen R."/>
            <person name="Derelle E."/>
            <person name="Rombauts S."/>
            <person name="Zhou K."/>
            <person name="Otillar R."/>
            <person name="Merchant S.S."/>
            <person name="Podell S."/>
            <person name="Gaasterland T."/>
            <person name="Napoli C."/>
            <person name="Gendler K."/>
            <person name="Manuell A."/>
            <person name="Tai V."/>
            <person name="Vallon O."/>
            <person name="Piganeau G."/>
            <person name="Jancek S."/>
            <person name="Heijde M."/>
            <person name="Jabbari K."/>
            <person name="Bowler C."/>
            <person name="Lohr M."/>
            <person name="Robbens S."/>
            <person name="Werner G."/>
            <person name="Dubchak I."/>
            <person name="Pazour G.J."/>
            <person name="Ren Q."/>
            <person name="Paulsen I."/>
            <person name="Delwiche C."/>
            <person name="Schmutz J."/>
            <person name="Rokhsar D."/>
            <person name="Van de Peer Y."/>
            <person name="Moreau H."/>
            <person name="Grigoriev I.V."/>
        </authorList>
    </citation>
    <scope>NUCLEOTIDE SEQUENCE [LARGE SCALE GENOMIC DNA]</scope>
    <source>
        <strain evidence="3 4">CCE9901</strain>
    </source>
</reference>
<sequence length="889" mass="98407">MPTARRRGVAIAAVGRAAATADSDSRRGASRRRMSAETTPAASPAASPSARATPGARATPRRDDAARRGTSHSPTANENATPTRADATTRRVFTVDDFMRVEDVVKGERDWQSVRPCVRRAFEGMAYVLRRHERGAEATRAELEALRTRSMSAGAETAIVASNAARSEVDALKLELAEARHEAAERRVEALEDATNALREELQASRAIHAATLDRLAALETLHASTASKVAVDLFELETQISVKATEGAAAAAKAVDARLETMAGEMSDVTTLVRELEVEVQETRLKANQTALSLAAADVPSIASELEIVKARAARASQDANTVSEALLEVRELANSMERLSDDCAEDAKRVHDRCEHVDQTYARFKEALAQTEKMESMANDFVERIESRGQQTIDRIEKDVQRIGTLGDEIASTAEQHASLVQEQGEVLSSQLKEWGAKVVEKVTQKAESAVTEVMEYRIREIESSTDSAAARNAERAAQETRKCVALAEEAMRKADDENNAFKESVLSSVNQMKAASERADELKQWINNQFTSFAELREESIAALRGSEKNSVDMLSKVSEEHTRAMKRVLGEAEATRGITDAGHKTRIDRLDERFERFEARVAASELRVESCEVSMKLERQAAKPNAEAQAVALQTVEKRLNHAVAAVERDLREELRLASDRSTNEFRKELMMIQDAVFGGVGGARSEYAYSPAGSPLGTPSKLTHLEVYSVSAYSEQSGSMQSRIANLTRKQEEQDLIIHSMHESMERTIKDRPSTSTVRELFDDVSKRVEAMQESIEWDKVERSKTKRTLTELRTYVDDRCTKMETQTLRDFNKFGSENAEMHIPRSANSLDYGRKFVTHPELQAAISIVEDHIRKLSKRMREESKASETSVSAVSVDDDLISF</sequence>
<dbReference type="KEGG" id="olu:OSTLU_16804"/>
<accession>A4S2R1</accession>
<evidence type="ECO:0000256" key="1">
    <source>
        <dbReference type="SAM" id="Coils"/>
    </source>
</evidence>
<dbReference type="RefSeq" id="XP_001419793.1">
    <property type="nucleotide sequence ID" value="XM_001419756.1"/>
</dbReference>
<keyword evidence="4" id="KW-1185">Reference proteome</keyword>
<feature type="compositionally biased region" description="Low complexity" evidence="2">
    <location>
        <begin position="36"/>
        <end position="58"/>
    </location>
</feature>
<dbReference type="AlphaFoldDB" id="A4S2R1"/>
<proteinExistence type="predicted"/>
<dbReference type="HOGENOM" id="CLU_324769_0_0_1"/>
<feature type="compositionally biased region" description="Low complexity" evidence="2">
    <location>
        <begin position="9"/>
        <end position="22"/>
    </location>
</feature>